<evidence type="ECO:0000256" key="1">
    <source>
        <dbReference type="RuleBase" id="RU368012"/>
    </source>
</evidence>
<dbReference type="GO" id="GO:0006370">
    <property type="term" value="P:7-methylguanosine mRNA capping"/>
    <property type="evidence" value="ECO:0007669"/>
    <property type="project" value="UniProtKB-UniRule"/>
</dbReference>
<dbReference type="InterPro" id="IPR029063">
    <property type="entry name" value="SAM-dependent_MTases_sf"/>
</dbReference>
<dbReference type="GO" id="GO:0003676">
    <property type="term" value="F:nucleic acid binding"/>
    <property type="evidence" value="ECO:0007669"/>
    <property type="project" value="UniProtKB-UniRule"/>
</dbReference>
<keyword evidence="6" id="KW-1185">Reference proteome</keyword>
<dbReference type="GO" id="GO:0032259">
    <property type="term" value="P:methylation"/>
    <property type="evidence" value="ECO:0007669"/>
    <property type="project" value="UniProtKB-KW"/>
</dbReference>
<dbReference type="InterPro" id="IPR002877">
    <property type="entry name" value="RNA_MeTrfase_FtsJ_dom"/>
</dbReference>
<dbReference type="Proteomes" id="UP001152797">
    <property type="component" value="Unassembled WGS sequence"/>
</dbReference>
<dbReference type="SUPFAM" id="SSF53335">
    <property type="entry name" value="S-adenosyl-L-methionine-dependent methyltransferases"/>
    <property type="match status" value="1"/>
</dbReference>
<dbReference type="OrthoDB" id="10251234at2759"/>
<comment type="function">
    <text evidence="1">S-adenosyl-L-methionine-dependent methyltransferase that mediates RNA cap1 2'-O-ribose methylation to the 5'-cap structure of RNAs. Methylates the ribose of the first nucleotide of a m(7)GpppG-capped mRNA to produce m(7)GpppNmp (cap1).</text>
</comment>
<accession>A0A9P1G8I6</accession>
<keyword evidence="1" id="KW-0506">mRNA capping</keyword>
<dbReference type="GO" id="GO:0005737">
    <property type="term" value="C:cytoplasm"/>
    <property type="evidence" value="ECO:0007669"/>
    <property type="project" value="TreeGrafter"/>
</dbReference>
<comment type="caution">
    <text evidence="4">The sequence shown here is derived from an EMBL/GenBank/DDBJ whole genome shotgun (WGS) entry which is preliminary data.</text>
</comment>
<feature type="compositionally biased region" description="Acidic residues" evidence="2">
    <location>
        <begin position="662"/>
        <end position="677"/>
    </location>
</feature>
<feature type="compositionally biased region" description="Acidic residues" evidence="2">
    <location>
        <begin position="685"/>
        <end position="701"/>
    </location>
</feature>
<feature type="domain" description="RrmJ-type SAM-dependent 2'-O-MTase" evidence="3">
    <location>
        <begin position="484"/>
        <end position="616"/>
    </location>
</feature>
<reference evidence="5 6" key="2">
    <citation type="submission" date="2024-05" db="EMBL/GenBank/DDBJ databases">
        <authorList>
            <person name="Chen Y."/>
            <person name="Shah S."/>
            <person name="Dougan E. K."/>
            <person name="Thang M."/>
            <person name="Chan C."/>
        </authorList>
    </citation>
    <scope>NUCLEOTIDE SEQUENCE [LARGE SCALE GENOMIC DNA]</scope>
</reference>
<proteinExistence type="predicted"/>
<dbReference type="InterPro" id="IPR050851">
    <property type="entry name" value="mRNA_Cap_2O-Ribose_MeTrfase"/>
</dbReference>
<gene>
    <name evidence="4" type="ORF">C1SCF055_LOCUS30666</name>
</gene>
<sequence>MEQPDGDVQEKTMVFQLAPPEDLALELTAFTSAKLPMMPLEPGRMCDAGYCPQEDVESLWREKSRLDELFDAKQDQAYWKARDEIYPQAGDRGGPLGNRAGDKLQEIANAVGGLKVDRLENQEEVVFVDVCGAPGAWSKYLFRMGLWFQLESGHQREELHLVQAGDGENWLTFPWRRRVLLASLAALLLTLWRRLRKRQSPDVAGGSEVQQDVVTDSRKASARLRWWQELNQVKPDLVLPDHLRNSEGLEVAAHRAVEAIAFERLKHGRDWLVRDSDYGAGERPPTHAAIKDKVNPAFARLTLEICAGDIMGCLANSKNILLVLDTPMYGTLRELVKIAPELRFCQQVVMPQADLHHYFEMVRNSEFYPGVRSQRLDHWLCANSSVGFRCLSAFFDYECRLIGARSARLCPAADVMRYFRFGYPAKPRAVFALTVGLEDPAPTCDAVDAFVRHEAQLNGYRAEMKEVWKYRMATFLYVIHSDLLSRPNFTELTGADGTGDVCSSENIEHAAAIVGRTADIVVADGGFGVDRGPKGEHMENYQEIVAGSILSAEVRFALETLREGACFICKFFDTFTHVSCGLLFIVAQLFQDVFIVKPLHSRVVNSERYLVAQRFKGITAPFSELLEAVRRLQRSWPRRMSRISRISPAENTVDRGSQLSKDDEDDEDDEEEDEEEEERRTRQEEAEEEEKEEEEKEELDPMPDMSRVVAVGKCCASWYANSCWRYSKVWSDEGWEVAMARPLAKLSHRSCPWGGHLIRFSVKHLVINNAPEKTGNVLVRPEVRAAYHDRIPLTGTRMCLEKVVQPGEAVLRGLTSTKLMRLCVVLFGEMSGRKTCCFHDAQSPVSMHQKIRRDYPCEGDSALAFWQEDRAHEGLFALRPMEKSLAKTFDLSAVLRLPEDKFASWATFQFRTLLTVAHKTVEWMFNRPGVERLSVGPKFLCDPSNSKLWPWISLDPQRGIRCHRHH</sequence>
<keyword evidence="1" id="KW-0808">Transferase</keyword>
<dbReference type="PROSITE" id="PS51613">
    <property type="entry name" value="SAM_MT_RRMJ"/>
    <property type="match status" value="1"/>
</dbReference>
<dbReference type="EMBL" id="CAMXCT030003524">
    <property type="protein sequence ID" value="CAL4792212.1"/>
    <property type="molecule type" value="Genomic_DNA"/>
</dbReference>
<protein>
    <recommendedName>
        <fullName evidence="1">Cap-specific mRNA (nucleoside-2'-O-)-methyltransferase 1</fullName>
        <ecNumber evidence="1">2.1.1.57</ecNumber>
    </recommendedName>
    <alternativeName>
        <fullName evidence="1">Cap1 2'O-ribose methyltransferase 1</fullName>
    </alternativeName>
</protein>
<comment type="subcellular location">
    <subcellularLocation>
        <location evidence="1">Nucleus</location>
    </subcellularLocation>
</comment>
<keyword evidence="1" id="KW-0489">Methyltransferase</keyword>
<dbReference type="PANTHER" id="PTHR16121">
    <property type="entry name" value="CAP-SPECIFIC MRNA (NUCLEOSIDE-2'-O-)-METHYLTRANSFERASE 1-RELATED"/>
    <property type="match status" value="1"/>
</dbReference>
<keyword evidence="1" id="KW-0507">mRNA processing</keyword>
<dbReference type="GO" id="GO:0005634">
    <property type="term" value="C:nucleus"/>
    <property type="evidence" value="ECO:0007669"/>
    <property type="project" value="UniProtKB-SubCell"/>
</dbReference>
<dbReference type="PANTHER" id="PTHR16121:SF0">
    <property type="entry name" value="CAP-SPECIFIC MRNA (NUCLEOSIDE-2'-O-)-METHYLTRANSFERASE 1"/>
    <property type="match status" value="1"/>
</dbReference>
<dbReference type="AlphaFoldDB" id="A0A9P1G8I6"/>
<name>A0A9P1G8I6_9DINO</name>
<comment type="catalytic activity">
    <reaction evidence="1">
        <text>a 5'-end (N(7)-methyl 5'-triphosphoguanosine)-ribonucleoside in mRNA + S-adenosyl-L-methionine = a 5'-end (N(7)-methyl 5'-triphosphoguanosine)-(2'-O-methyl-ribonucleoside) in mRNA + S-adenosyl-L-homocysteine + H(+)</text>
        <dbReference type="Rhea" id="RHEA:67020"/>
        <dbReference type="Rhea" id="RHEA-COMP:17167"/>
        <dbReference type="Rhea" id="RHEA-COMP:17168"/>
        <dbReference type="ChEBI" id="CHEBI:15378"/>
        <dbReference type="ChEBI" id="CHEBI:57856"/>
        <dbReference type="ChEBI" id="CHEBI:59789"/>
        <dbReference type="ChEBI" id="CHEBI:156461"/>
        <dbReference type="ChEBI" id="CHEBI:167609"/>
        <dbReference type="EC" id="2.1.1.57"/>
    </reaction>
</comment>
<dbReference type="InterPro" id="IPR025816">
    <property type="entry name" value="RrmJ-type_MeTrfase"/>
</dbReference>
<organism evidence="4">
    <name type="scientific">Cladocopium goreaui</name>
    <dbReference type="NCBI Taxonomy" id="2562237"/>
    <lineage>
        <taxon>Eukaryota</taxon>
        <taxon>Sar</taxon>
        <taxon>Alveolata</taxon>
        <taxon>Dinophyceae</taxon>
        <taxon>Suessiales</taxon>
        <taxon>Symbiodiniaceae</taxon>
        <taxon>Cladocopium</taxon>
    </lineage>
</organism>
<dbReference type="GO" id="GO:0004483">
    <property type="term" value="F:methyltransferase cap1 activity"/>
    <property type="evidence" value="ECO:0007669"/>
    <property type="project" value="UniProtKB-UniRule"/>
</dbReference>
<dbReference type="EMBL" id="CAMXCT020003524">
    <property type="protein sequence ID" value="CAL1158275.1"/>
    <property type="molecule type" value="Genomic_DNA"/>
</dbReference>
<evidence type="ECO:0000313" key="5">
    <source>
        <dbReference type="EMBL" id="CAL4792212.1"/>
    </source>
</evidence>
<dbReference type="EC" id="2.1.1.57" evidence="1"/>
<dbReference type="EMBL" id="CAMXCT010003524">
    <property type="protein sequence ID" value="CAI4004900.1"/>
    <property type="molecule type" value="Genomic_DNA"/>
</dbReference>
<feature type="region of interest" description="Disordered" evidence="2">
    <location>
        <begin position="647"/>
        <end position="703"/>
    </location>
</feature>
<reference evidence="4" key="1">
    <citation type="submission" date="2022-10" db="EMBL/GenBank/DDBJ databases">
        <authorList>
            <person name="Chen Y."/>
            <person name="Dougan E. K."/>
            <person name="Chan C."/>
            <person name="Rhodes N."/>
            <person name="Thang M."/>
        </authorList>
    </citation>
    <scope>NUCLEOTIDE SEQUENCE</scope>
</reference>
<evidence type="ECO:0000313" key="4">
    <source>
        <dbReference type="EMBL" id="CAI4004900.1"/>
    </source>
</evidence>
<dbReference type="Gene3D" id="3.40.50.12760">
    <property type="match status" value="2"/>
</dbReference>
<keyword evidence="1" id="KW-0539">Nucleus</keyword>
<keyword evidence="1" id="KW-0949">S-adenosyl-L-methionine</keyword>
<dbReference type="GO" id="GO:0016556">
    <property type="term" value="P:mRNA modification"/>
    <property type="evidence" value="ECO:0007669"/>
    <property type="project" value="UniProtKB-UniRule"/>
</dbReference>
<dbReference type="Pfam" id="PF01728">
    <property type="entry name" value="FtsJ"/>
    <property type="match status" value="1"/>
</dbReference>
<evidence type="ECO:0000259" key="3">
    <source>
        <dbReference type="PROSITE" id="PS51613"/>
    </source>
</evidence>
<evidence type="ECO:0000313" key="6">
    <source>
        <dbReference type="Proteomes" id="UP001152797"/>
    </source>
</evidence>
<evidence type="ECO:0000256" key="2">
    <source>
        <dbReference type="SAM" id="MobiDB-lite"/>
    </source>
</evidence>